<comment type="caution">
    <text evidence="2">The sequence shown here is derived from an EMBL/GenBank/DDBJ whole genome shotgun (WGS) entry which is preliminary data.</text>
</comment>
<name>A0AAI9ZAY0_9PEZI</name>
<organism evidence="2 3">
    <name type="scientific">Colletotrichum costaricense</name>
    <dbReference type="NCBI Taxonomy" id="1209916"/>
    <lineage>
        <taxon>Eukaryota</taxon>
        <taxon>Fungi</taxon>
        <taxon>Dikarya</taxon>
        <taxon>Ascomycota</taxon>
        <taxon>Pezizomycotina</taxon>
        <taxon>Sordariomycetes</taxon>
        <taxon>Hypocreomycetidae</taxon>
        <taxon>Glomerellales</taxon>
        <taxon>Glomerellaceae</taxon>
        <taxon>Colletotrichum</taxon>
        <taxon>Colletotrichum acutatum species complex</taxon>
    </lineage>
</organism>
<evidence type="ECO:0000313" key="2">
    <source>
        <dbReference type="EMBL" id="KAK1540110.1"/>
    </source>
</evidence>
<reference evidence="2 3" key="1">
    <citation type="submission" date="2016-10" db="EMBL/GenBank/DDBJ databases">
        <title>The genome sequence of Colletotrichum fioriniae PJ7.</title>
        <authorList>
            <person name="Baroncelli R."/>
        </authorList>
    </citation>
    <scope>NUCLEOTIDE SEQUENCE [LARGE SCALE GENOMIC DNA]</scope>
    <source>
        <strain evidence="2 3">IMI 309622</strain>
    </source>
</reference>
<protein>
    <submittedName>
        <fullName evidence="2">Uncharacterized protein</fullName>
    </submittedName>
</protein>
<dbReference type="EMBL" id="MOOE01000001">
    <property type="protein sequence ID" value="KAK1540110.1"/>
    <property type="molecule type" value="Genomic_DNA"/>
</dbReference>
<sequence length="206" mass="23565">MGEGKHPCWHLAIVRGWRRNPRTPYENEATERWQVTGPANARSGIGMLDQGRETVVSRFRQFSCNVMMKDRTWKRVGIGGITEVPRLTEIRWMQWIKVGWASCLALEGDREGMRCLPVWTSEPESTAIWARQGLDGRQERRSRRLRLRSEAPASATWTRHAARSAGKRKAAHKKPGTGRSRNKIPHEGGRSVATWWLDLESANLPM</sequence>
<dbReference type="RefSeq" id="XP_060321057.1">
    <property type="nucleotide sequence ID" value="XM_060449619.1"/>
</dbReference>
<evidence type="ECO:0000256" key="1">
    <source>
        <dbReference type="SAM" id="MobiDB-lite"/>
    </source>
</evidence>
<accession>A0AAI9ZAY0</accession>
<feature type="compositionally biased region" description="Basic residues" evidence="1">
    <location>
        <begin position="160"/>
        <end position="183"/>
    </location>
</feature>
<dbReference type="AlphaFoldDB" id="A0AAI9ZAY0"/>
<dbReference type="GeneID" id="85333166"/>
<dbReference type="Proteomes" id="UP001240678">
    <property type="component" value="Unassembled WGS sequence"/>
</dbReference>
<proteinExistence type="predicted"/>
<gene>
    <name evidence="2" type="ORF">CCOS01_01424</name>
</gene>
<evidence type="ECO:0000313" key="3">
    <source>
        <dbReference type="Proteomes" id="UP001240678"/>
    </source>
</evidence>
<feature type="region of interest" description="Disordered" evidence="1">
    <location>
        <begin position="140"/>
        <end position="187"/>
    </location>
</feature>
<keyword evidence="3" id="KW-1185">Reference proteome</keyword>